<organism evidence="2 3">
    <name type="scientific">Chrysodeixis includens</name>
    <name type="common">Soybean looper</name>
    <name type="synonym">Pseudoplusia includens</name>
    <dbReference type="NCBI Taxonomy" id="689277"/>
    <lineage>
        <taxon>Eukaryota</taxon>
        <taxon>Metazoa</taxon>
        <taxon>Ecdysozoa</taxon>
        <taxon>Arthropoda</taxon>
        <taxon>Hexapoda</taxon>
        <taxon>Insecta</taxon>
        <taxon>Pterygota</taxon>
        <taxon>Neoptera</taxon>
        <taxon>Endopterygota</taxon>
        <taxon>Lepidoptera</taxon>
        <taxon>Glossata</taxon>
        <taxon>Ditrysia</taxon>
        <taxon>Noctuoidea</taxon>
        <taxon>Noctuidae</taxon>
        <taxon>Plusiinae</taxon>
        <taxon>Chrysodeixis</taxon>
    </lineage>
</organism>
<feature type="signal peptide" evidence="1">
    <location>
        <begin position="1"/>
        <end position="21"/>
    </location>
</feature>
<feature type="chain" id="PRO_5040257236" description="Secreted protein" evidence="1">
    <location>
        <begin position="22"/>
        <end position="128"/>
    </location>
</feature>
<keyword evidence="3" id="KW-1185">Reference proteome</keyword>
<evidence type="ECO:0000313" key="3">
    <source>
        <dbReference type="Proteomes" id="UP001154114"/>
    </source>
</evidence>
<evidence type="ECO:0008006" key="4">
    <source>
        <dbReference type="Google" id="ProtNLM"/>
    </source>
</evidence>
<dbReference type="EMBL" id="LR824007">
    <property type="protein sequence ID" value="CAD0196114.1"/>
    <property type="molecule type" value="Genomic_DNA"/>
</dbReference>
<evidence type="ECO:0000256" key="1">
    <source>
        <dbReference type="SAM" id="SignalP"/>
    </source>
</evidence>
<accession>A0A9N8KZM5</accession>
<protein>
    <recommendedName>
        <fullName evidence="4">Secreted protein</fullName>
    </recommendedName>
</protein>
<evidence type="ECO:0000313" key="2">
    <source>
        <dbReference type="EMBL" id="CAD0196114.1"/>
    </source>
</evidence>
<sequence>MARSTCDLLMLLLEEFISVSAFKFTSSSLVSVSLDASSITAAVASSSAVAPSSASGTVCASVGTSIVIISFSVSFGDSATLFSSSGLNISCSEETFFSVGIILFKYTKMSERETIPTSLSSLFTNNNR</sequence>
<name>A0A9N8KZM5_CHRIL</name>
<keyword evidence="1" id="KW-0732">Signal</keyword>
<gene>
    <name evidence="2" type="ORF">CINC_LOCUS10408</name>
</gene>
<dbReference type="AlphaFoldDB" id="A0A9N8KZM5"/>
<reference evidence="2" key="1">
    <citation type="submission" date="2021-12" db="EMBL/GenBank/DDBJ databases">
        <authorList>
            <person name="King R."/>
        </authorList>
    </citation>
    <scope>NUCLEOTIDE SEQUENCE</scope>
</reference>
<dbReference type="Proteomes" id="UP001154114">
    <property type="component" value="Chromosome 4"/>
</dbReference>
<proteinExistence type="predicted"/>